<keyword evidence="5" id="KW-0472">Membrane</keyword>
<dbReference type="PANTHER" id="PTHR13481:SF0">
    <property type="entry name" value="SREBP REGULATING GENE PROTEIN"/>
    <property type="match status" value="1"/>
</dbReference>
<dbReference type="PANTHER" id="PTHR13481">
    <property type="entry name" value="SREBP REGULATING GENE PROTEIN"/>
    <property type="match status" value="1"/>
</dbReference>
<name>A0A6D2J1P4_9BRAS</name>
<comment type="similarity">
    <text evidence="7">Belongs to the SPRING family.</text>
</comment>
<proteinExistence type="inferred from homology"/>
<evidence type="ECO:0000313" key="11">
    <source>
        <dbReference type="Proteomes" id="UP000467841"/>
    </source>
</evidence>
<keyword evidence="3" id="KW-1133">Transmembrane helix</keyword>
<comment type="caution">
    <text evidence="10">The sequence shown here is derived from an EMBL/GenBank/DDBJ whole genome shotgun (WGS) entry which is preliminary data.</text>
</comment>
<comment type="subcellular location">
    <subcellularLocation>
        <location evidence="1">Golgi apparatus membrane</location>
        <topology evidence="1">Single-pass membrane protein</topology>
    </subcellularLocation>
</comment>
<keyword evidence="9" id="KW-0732">Signal</keyword>
<evidence type="ECO:0000256" key="9">
    <source>
        <dbReference type="SAM" id="SignalP"/>
    </source>
</evidence>
<dbReference type="GO" id="GO:2000640">
    <property type="term" value="P:positive regulation of SREBP signaling pathway"/>
    <property type="evidence" value="ECO:0007669"/>
    <property type="project" value="InterPro"/>
</dbReference>
<evidence type="ECO:0000256" key="1">
    <source>
        <dbReference type="ARBA" id="ARBA00004194"/>
    </source>
</evidence>
<evidence type="ECO:0000256" key="7">
    <source>
        <dbReference type="ARBA" id="ARBA00023461"/>
    </source>
</evidence>
<keyword evidence="2" id="KW-0812">Transmembrane</keyword>
<accession>A0A6D2J1P4</accession>
<evidence type="ECO:0000256" key="5">
    <source>
        <dbReference type="ARBA" id="ARBA00023136"/>
    </source>
</evidence>
<evidence type="ECO:0000256" key="6">
    <source>
        <dbReference type="ARBA" id="ARBA00023180"/>
    </source>
</evidence>
<keyword evidence="4" id="KW-0333">Golgi apparatus</keyword>
<reference evidence="10" key="1">
    <citation type="submission" date="2020-01" db="EMBL/GenBank/DDBJ databases">
        <authorList>
            <person name="Mishra B."/>
        </authorList>
    </citation>
    <scope>NUCLEOTIDE SEQUENCE [LARGE SCALE GENOMIC DNA]</scope>
</reference>
<dbReference type="Proteomes" id="UP000467841">
    <property type="component" value="Unassembled WGS sequence"/>
</dbReference>
<dbReference type="AlphaFoldDB" id="A0A6D2J1P4"/>
<dbReference type="InterPro" id="IPR019352">
    <property type="entry name" value="SPRING1"/>
</dbReference>
<evidence type="ECO:0000256" key="3">
    <source>
        <dbReference type="ARBA" id="ARBA00022989"/>
    </source>
</evidence>
<feature type="chain" id="PRO_5025597343" description="SREBP regulating gene protein" evidence="9">
    <location>
        <begin position="27"/>
        <end position="516"/>
    </location>
</feature>
<protein>
    <recommendedName>
        <fullName evidence="8">SREBP regulating gene protein</fullName>
    </recommendedName>
</protein>
<feature type="signal peptide" evidence="9">
    <location>
        <begin position="1"/>
        <end position="26"/>
    </location>
</feature>
<organism evidence="10 11">
    <name type="scientific">Microthlaspi erraticum</name>
    <dbReference type="NCBI Taxonomy" id="1685480"/>
    <lineage>
        <taxon>Eukaryota</taxon>
        <taxon>Viridiplantae</taxon>
        <taxon>Streptophyta</taxon>
        <taxon>Embryophyta</taxon>
        <taxon>Tracheophyta</taxon>
        <taxon>Spermatophyta</taxon>
        <taxon>Magnoliopsida</taxon>
        <taxon>eudicotyledons</taxon>
        <taxon>Gunneridae</taxon>
        <taxon>Pentapetalae</taxon>
        <taxon>rosids</taxon>
        <taxon>malvids</taxon>
        <taxon>Brassicales</taxon>
        <taxon>Brassicaceae</taxon>
        <taxon>Coluteocarpeae</taxon>
        <taxon>Microthlaspi</taxon>
    </lineage>
</organism>
<gene>
    <name evidence="10" type="ORF">MERR_LOCUS22614</name>
</gene>
<dbReference type="OrthoDB" id="70142at2759"/>
<dbReference type="EMBL" id="CACVBM020001157">
    <property type="protein sequence ID" value="CAA7035379.1"/>
    <property type="molecule type" value="Genomic_DNA"/>
</dbReference>
<dbReference type="GO" id="GO:0000139">
    <property type="term" value="C:Golgi membrane"/>
    <property type="evidence" value="ECO:0007669"/>
    <property type="project" value="UniProtKB-SubCell"/>
</dbReference>
<evidence type="ECO:0000256" key="2">
    <source>
        <dbReference type="ARBA" id="ARBA00022692"/>
    </source>
</evidence>
<evidence type="ECO:0000313" key="10">
    <source>
        <dbReference type="EMBL" id="CAA7035379.1"/>
    </source>
</evidence>
<evidence type="ECO:0000256" key="4">
    <source>
        <dbReference type="ARBA" id="ARBA00023034"/>
    </source>
</evidence>
<keyword evidence="6" id="KW-0325">Glycoprotein</keyword>
<sequence>MSTSGFSLFLALLQLSGLLFPLRVSAIRKDIGFLEERSCRTTVQGRYLISDDEGNVCDSLSLDSRTRCCPWKGERFSCHGCNLLSQCCSSYEFCVSCCLSPTRTILEKVVKVKVAKPATAGTYKTVFDFCAGRCRHNSESVVHENAYHSKFHHCFSLTSNASGANLTQVETRLLGIDVIVGRQGDSCDAVCKSRGKLCVMNKLSLLNQCDVMQRYMSCNGSCLASAGADQPAEVVDDAPRDLVFHLLSPHNLFLALLQLSGLLFPLRVSAIRKDIGFLEERSCRTTVQGRYLISDDEGNVCDSLSLDSRTRCCPWKGERFSCHGCNLLSQCCSSYEFCVSCCLSPTRTILEKVVKVKVAKPATAGTYKTVFDFCAGRCRHNSESVVHENAYHSKFHHCFSLTSNASGANLTQVETRLLGIDVIVGRQGDSCDAVCKSRGKLCVMNKLSLLNQCDVMQRYMSCNGSCLASAGADQPAEVVDDAPRDLYPGACLYTRTQSLLSCDGSHQYTRRLCPCA</sequence>
<dbReference type="Pfam" id="PF10218">
    <property type="entry name" value="SPRING1"/>
    <property type="match status" value="2"/>
</dbReference>
<keyword evidence="11" id="KW-1185">Reference proteome</keyword>
<evidence type="ECO:0000256" key="8">
    <source>
        <dbReference type="ARBA" id="ARBA00023485"/>
    </source>
</evidence>